<evidence type="ECO:0000256" key="5">
    <source>
        <dbReference type="ARBA" id="ARBA00023163"/>
    </source>
</evidence>
<evidence type="ECO:0000256" key="2">
    <source>
        <dbReference type="ARBA" id="ARBA00022490"/>
    </source>
</evidence>
<evidence type="ECO:0000313" key="11">
    <source>
        <dbReference type="Proteomes" id="UP000178450"/>
    </source>
</evidence>
<accession>A0A1F7KAJ3</accession>
<dbReference type="InterPro" id="IPR029072">
    <property type="entry name" value="YebC-like"/>
</dbReference>
<dbReference type="InterPro" id="IPR002876">
    <property type="entry name" value="Transcrip_reg_TACO1-like"/>
</dbReference>
<dbReference type="InterPro" id="IPR049083">
    <property type="entry name" value="TACO1_YebC_N"/>
</dbReference>
<dbReference type="EMBL" id="MGBG01000013">
    <property type="protein sequence ID" value="OGK64887.1"/>
    <property type="molecule type" value="Genomic_DNA"/>
</dbReference>
<evidence type="ECO:0000259" key="8">
    <source>
        <dbReference type="Pfam" id="PF01709"/>
    </source>
</evidence>
<dbReference type="Pfam" id="PF20772">
    <property type="entry name" value="TACO1_YebC_N"/>
    <property type="match status" value="1"/>
</dbReference>
<keyword evidence="3 6" id="KW-0805">Transcription regulation</keyword>
<evidence type="ECO:0000259" key="9">
    <source>
        <dbReference type="Pfam" id="PF20772"/>
    </source>
</evidence>
<name>A0A1F7KAJ3_9BACT</name>
<comment type="subcellular location">
    <subcellularLocation>
        <location evidence="6">Cytoplasm</location>
    </subcellularLocation>
</comment>
<dbReference type="SUPFAM" id="SSF75625">
    <property type="entry name" value="YebC-like"/>
    <property type="match status" value="1"/>
</dbReference>
<evidence type="ECO:0000256" key="1">
    <source>
        <dbReference type="ARBA" id="ARBA00008724"/>
    </source>
</evidence>
<comment type="caution">
    <text evidence="10">The sequence shown here is derived from an EMBL/GenBank/DDBJ whole genome shotgun (WGS) entry which is preliminary data.</text>
</comment>
<dbReference type="Pfam" id="PF01709">
    <property type="entry name" value="Transcrip_reg"/>
    <property type="match status" value="1"/>
</dbReference>
<proteinExistence type="inferred from homology"/>
<dbReference type="Proteomes" id="UP000178450">
    <property type="component" value="Unassembled WGS sequence"/>
</dbReference>
<dbReference type="GO" id="GO:0003677">
    <property type="term" value="F:DNA binding"/>
    <property type="evidence" value="ECO:0007669"/>
    <property type="project" value="UniProtKB-UniRule"/>
</dbReference>
<evidence type="ECO:0000256" key="6">
    <source>
        <dbReference type="HAMAP-Rule" id="MF_00693"/>
    </source>
</evidence>
<dbReference type="PANTHER" id="PTHR12532:SF6">
    <property type="entry name" value="TRANSCRIPTIONAL REGULATORY PROTEIN YEBC-RELATED"/>
    <property type="match status" value="1"/>
</dbReference>
<evidence type="ECO:0000256" key="7">
    <source>
        <dbReference type="SAM" id="MobiDB-lite"/>
    </source>
</evidence>
<dbReference type="InterPro" id="IPR048300">
    <property type="entry name" value="TACO1_YebC-like_2nd/3rd_dom"/>
</dbReference>
<keyword evidence="5 6" id="KW-0804">Transcription</keyword>
<dbReference type="Gene3D" id="3.30.70.980">
    <property type="match status" value="2"/>
</dbReference>
<dbReference type="Gene3D" id="1.10.10.200">
    <property type="match status" value="1"/>
</dbReference>
<feature type="region of interest" description="Disordered" evidence="7">
    <location>
        <begin position="1"/>
        <end position="23"/>
    </location>
</feature>
<dbReference type="GO" id="GO:0005829">
    <property type="term" value="C:cytosol"/>
    <property type="evidence" value="ECO:0007669"/>
    <property type="project" value="TreeGrafter"/>
</dbReference>
<feature type="domain" description="TACO1/YebC-like second and third" evidence="8">
    <location>
        <begin position="83"/>
        <end position="234"/>
    </location>
</feature>
<protein>
    <recommendedName>
        <fullName evidence="6">Probable transcriptional regulatory protein A2209_04270</fullName>
    </recommendedName>
</protein>
<reference evidence="10 11" key="1">
    <citation type="journal article" date="2016" name="Nat. Commun.">
        <title>Thousands of microbial genomes shed light on interconnected biogeochemical processes in an aquifer system.</title>
        <authorList>
            <person name="Anantharaman K."/>
            <person name="Brown C.T."/>
            <person name="Hug L.A."/>
            <person name="Sharon I."/>
            <person name="Castelle C.J."/>
            <person name="Probst A.J."/>
            <person name="Thomas B.C."/>
            <person name="Singh A."/>
            <person name="Wilkins M.J."/>
            <person name="Karaoz U."/>
            <person name="Brodie E.L."/>
            <person name="Williams K.H."/>
            <person name="Hubbard S.S."/>
            <person name="Banfield J.F."/>
        </authorList>
    </citation>
    <scope>NUCLEOTIDE SEQUENCE [LARGE SCALE GENOMIC DNA]</scope>
</reference>
<dbReference type="HAMAP" id="MF_00693">
    <property type="entry name" value="Transcrip_reg_TACO1"/>
    <property type="match status" value="1"/>
</dbReference>
<organism evidence="10 11">
    <name type="scientific">Candidatus Roizmanbacteria bacterium RIFOXYA1_FULL_41_12</name>
    <dbReference type="NCBI Taxonomy" id="1802082"/>
    <lineage>
        <taxon>Bacteria</taxon>
        <taxon>Candidatus Roizmaniibacteriota</taxon>
    </lineage>
</organism>
<gene>
    <name evidence="10" type="ORF">A2209_04270</name>
</gene>
<sequence length="235" mass="26552">MSGHSHWSTIKRKKEANDQQKGREFSKVSREILLAVTLSGNVTDPNQNIRLRAALAKAREVNMPKDNIARLLDRIKDKAQHVTEVVYEAIGQHGVTYLIKTATDNSRRTQTDIKIILDKAGAKLVAKGAVMYNYDLLTMFTIENYPEEAILNLIEALGAVDFVKEDKTYYVYVLLDQFNEAWQKATELGFSKAPELVYKPKVTIEVDAQVAEAVYSLIEKLSSLEEIQEVYTNLA</sequence>
<feature type="domain" description="TACO1/YebC-like N-terminal" evidence="9">
    <location>
        <begin position="5"/>
        <end position="77"/>
    </location>
</feature>
<evidence type="ECO:0000313" key="10">
    <source>
        <dbReference type="EMBL" id="OGK64887.1"/>
    </source>
</evidence>
<dbReference type="PANTHER" id="PTHR12532">
    <property type="entry name" value="TRANSLATIONAL ACTIVATOR OF CYTOCHROME C OXIDASE 1"/>
    <property type="match status" value="1"/>
</dbReference>
<dbReference type="InterPro" id="IPR026564">
    <property type="entry name" value="Transcrip_reg_TACO1-like_dom3"/>
</dbReference>
<dbReference type="FunFam" id="1.10.10.200:FF:000002">
    <property type="entry name" value="Probable transcriptional regulatory protein CLM62_37755"/>
    <property type="match status" value="1"/>
</dbReference>
<evidence type="ECO:0000256" key="3">
    <source>
        <dbReference type="ARBA" id="ARBA00023015"/>
    </source>
</evidence>
<keyword evidence="2 6" id="KW-0963">Cytoplasm</keyword>
<comment type="similarity">
    <text evidence="1 6">Belongs to the TACO1 family.</text>
</comment>
<evidence type="ECO:0000256" key="4">
    <source>
        <dbReference type="ARBA" id="ARBA00023125"/>
    </source>
</evidence>
<dbReference type="InterPro" id="IPR017856">
    <property type="entry name" value="Integrase-like_N"/>
</dbReference>
<dbReference type="AlphaFoldDB" id="A0A1F7KAJ3"/>
<dbReference type="GO" id="GO:0006355">
    <property type="term" value="P:regulation of DNA-templated transcription"/>
    <property type="evidence" value="ECO:0007669"/>
    <property type="project" value="UniProtKB-UniRule"/>
</dbReference>
<keyword evidence="4 6" id="KW-0238">DNA-binding</keyword>